<comment type="caution">
    <text evidence="1">The sequence shown here is derived from an EMBL/GenBank/DDBJ whole genome shotgun (WGS) entry which is preliminary data.</text>
</comment>
<name>A0ABP0P2M7_9DINO</name>
<organism evidence="1 2">
    <name type="scientific">Durusdinium trenchii</name>
    <dbReference type="NCBI Taxonomy" id="1381693"/>
    <lineage>
        <taxon>Eukaryota</taxon>
        <taxon>Sar</taxon>
        <taxon>Alveolata</taxon>
        <taxon>Dinophyceae</taxon>
        <taxon>Suessiales</taxon>
        <taxon>Symbiodiniaceae</taxon>
        <taxon>Durusdinium</taxon>
    </lineage>
</organism>
<dbReference type="Proteomes" id="UP001642484">
    <property type="component" value="Unassembled WGS sequence"/>
</dbReference>
<sequence length="589" mass="68406">METTALALKAFALALKASRGFAPPIAMEPYFNPMEMWRRILAMVIYVTKRLTPLVTGLVPPLPLMFNQKSTLQAQLRGIPNEPKDPSDSTSQASWDILDAVEMESSHQREITPESQDMSSGEITPEIYLMMGTPPLCLHRKGAQLAVSRSRNEKTLYWMCPLQGKDRCDFFAWTEHQPLIKRTDHKVGRNHLYTTKAGTNAFKIQKRCLQCHKIIFEEKTALGAAKALEKISRNAHTWQQGGGPEPDWVWRCRACELQKPVDQKTTWWFWKKFLYQFKKLERHGVPELLEEYSQVHRNVNHDSWHLRADAPRLGHKIPALLLRLLGCNHFDTPCGGGRWFEAFMEHSRRANLDDVADAMEKSAWYLWQTLKYSSYDHNEIDAMITICVQLHSLEKEIWSKVGRIVQNSVFLSRQWQQGGGPEPDWVWCCKACELQKPVAQRTTWWFWKKFLYQFEELERHGVPELLEEYSLDHRNVNHDAWHLRADAPRLGHKIPALLLRLLGCKRFDAPFGGGRWFEAFMEHSRRANLDDVADAMEKSVRYLWQTLKYSSYDHNEIDAMITTSVQLHSLEKETWSKVGWVDHAAAQAI</sequence>
<accession>A0ABP0P2M7</accession>
<gene>
    <name evidence="1" type="ORF">CCMP2556_LOCUS34558</name>
</gene>
<protein>
    <recommendedName>
        <fullName evidence="3">Zinc finger GRF-type domain-containing protein</fullName>
    </recommendedName>
</protein>
<evidence type="ECO:0000313" key="2">
    <source>
        <dbReference type="Proteomes" id="UP001642484"/>
    </source>
</evidence>
<proteinExistence type="predicted"/>
<evidence type="ECO:0000313" key="1">
    <source>
        <dbReference type="EMBL" id="CAK9070273.1"/>
    </source>
</evidence>
<evidence type="ECO:0008006" key="3">
    <source>
        <dbReference type="Google" id="ProtNLM"/>
    </source>
</evidence>
<dbReference type="EMBL" id="CAXAMN010022485">
    <property type="protein sequence ID" value="CAK9070273.1"/>
    <property type="molecule type" value="Genomic_DNA"/>
</dbReference>
<reference evidence="1 2" key="1">
    <citation type="submission" date="2024-02" db="EMBL/GenBank/DDBJ databases">
        <authorList>
            <person name="Chen Y."/>
            <person name="Shah S."/>
            <person name="Dougan E. K."/>
            <person name="Thang M."/>
            <person name="Chan C."/>
        </authorList>
    </citation>
    <scope>NUCLEOTIDE SEQUENCE [LARGE SCALE GENOMIC DNA]</scope>
</reference>
<keyword evidence="2" id="KW-1185">Reference proteome</keyword>